<dbReference type="Proteomes" id="UP001558652">
    <property type="component" value="Unassembled WGS sequence"/>
</dbReference>
<evidence type="ECO:0000256" key="2">
    <source>
        <dbReference type="ARBA" id="ARBA00023140"/>
    </source>
</evidence>
<reference evidence="4 5" key="1">
    <citation type="submission" date="2024-07" db="EMBL/GenBank/DDBJ databases">
        <title>Chromosome-level genome assembly of the water stick insect Ranatra chinensis (Heteroptera: Nepidae).</title>
        <authorList>
            <person name="Liu X."/>
        </authorList>
    </citation>
    <scope>NUCLEOTIDE SEQUENCE [LARGE SCALE GENOMIC DNA]</scope>
    <source>
        <strain evidence="4">Cailab_2021Rc</strain>
        <tissue evidence="4">Muscle</tissue>
    </source>
</reference>
<evidence type="ECO:0000313" key="5">
    <source>
        <dbReference type="Proteomes" id="UP001558652"/>
    </source>
</evidence>
<dbReference type="AlphaFoldDB" id="A0ABD0Z036"/>
<evidence type="ECO:0008006" key="6">
    <source>
        <dbReference type="Google" id="ProtNLM"/>
    </source>
</evidence>
<proteinExistence type="predicted"/>
<dbReference type="Pfam" id="PF05648">
    <property type="entry name" value="PEX11"/>
    <property type="match status" value="1"/>
</dbReference>
<protein>
    <recommendedName>
        <fullName evidence="6">Peroxisomal membrane protein 11C</fullName>
    </recommendedName>
</protein>
<dbReference type="GO" id="GO:0005778">
    <property type="term" value="C:peroxisomal membrane"/>
    <property type="evidence" value="ECO:0007669"/>
    <property type="project" value="UniProtKB-SubCell"/>
</dbReference>
<dbReference type="PANTHER" id="PTHR20990">
    <property type="entry name" value="PEROXISOMAL BIOGENESIS FACTOR 11"/>
    <property type="match status" value="1"/>
</dbReference>
<gene>
    <name evidence="4" type="ORF">AAG570_010219</name>
</gene>
<dbReference type="EMBL" id="JBFDAA010000005">
    <property type="protein sequence ID" value="KAL1132262.1"/>
    <property type="molecule type" value="Genomic_DNA"/>
</dbReference>
<keyword evidence="5" id="KW-1185">Reference proteome</keyword>
<dbReference type="InterPro" id="IPR008733">
    <property type="entry name" value="PEX11"/>
</dbReference>
<evidence type="ECO:0000313" key="4">
    <source>
        <dbReference type="EMBL" id="KAL1132262.1"/>
    </source>
</evidence>
<accession>A0ABD0Z036</accession>
<dbReference type="InterPro" id="IPR026510">
    <property type="entry name" value="PEX11C_met"/>
</dbReference>
<comment type="subcellular location">
    <subcellularLocation>
        <location evidence="3">Peroxisome membrane</location>
    </subcellularLocation>
</comment>
<evidence type="ECO:0000256" key="1">
    <source>
        <dbReference type="ARBA" id="ARBA00023136"/>
    </source>
</evidence>
<evidence type="ECO:0000256" key="3">
    <source>
        <dbReference type="ARBA" id="ARBA00046271"/>
    </source>
</evidence>
<keyword evidence="1" id="KW-0472">Membrane</keyword>
<name>A0ABD0Z036_9HEMI</name>
<sequence length="202" mass="22669">MALSRLAELLESYGGRDRVIRLFYYGTQFAAGALGSGRTADKLILLSDHLSNCRTILRLFDDLPMLASTLSYGFGPKGGDIFLRLCNVLSNSLDQLYYPLEHVAWAADLKLLPVQSSENWWTASTLCWALSSYISAINYSVQNYLMRHEAIELLTALRCGLDFIIAVHWLPEGSILWSSRLTRWQLGLLGLVSSVISLYQTQ</sequence>
<dbReference type="PANTHER" id="PTHR20990:SF1">
    <property type="entry name" value="PEROXISOMAL MEMBRANE PROTEIN 11C"/>
    <property type="match status" value="1"/>
</dbReference>
<keyword evidence="2" id="KW-0576">Peroxisome</keyword>
<organism evidence="4 5">
    <name type="scientific">Ranatra chinensis</name>
    <dbReference type="NCBI Taxonomy" id="642074"/>
    <lineage>
        <taxon>Eukaryota</taxon>
        <taxon>Metazoa</taxon>
        <taxon>Ecdysozoa</taxon>
        <taxon>Arthropoda</taxon>
        <taxon>Hexapoda</taxon>
        <taxon>Insecta</taxon>
        <taxon>Pterygota</taxon>
        <taxon>Neoptera</taxon>
        <taxon>Paraneoptera</taxon>
        <taxon>Hemiptera</taxon>
        <taxon>Heteroptera</taxon>
        <taxon>Panheteroptera</taxon>
        <taxon>Nepomorpha</taxon>
        <taxon>Nepidae</taxon>
        <taxon>Ranatrinae</taxon>
        <taxon>Ranatra</taxon>
    </lineage>
</organism>
<comment type="caution">
    <text evidence="4">The sequence shown here is derived from an EMBL/GenBank/DDBJ whole genome shotgun (WGS) entry which is preliminary data.</text>
</comment>